<dbReference type="VEuPathDB" id="FungiDB:RO3G_08947"/>
<dbReference type="InParanoid" id="I1C707"/>
<proteinExistence type="predicted"/>
<dbReference type="RefSeq" id="XP_067519633.1">
    <property type="nucleotide sequence ID" value="XM_067663532.1"/>
</dbReference>
<dbReference type="GeneID" id="93615913"/>
<sequence length="50" mass="5449">MLPLVTLCWVQDGILLMLASGLSMITIDSLDSWANRKNVILKLTVCEGTA</sequence>
<reference evidence="1 2" key="1">
    <citation type="journal article" date="2009" name="PLoS Genet.">
        <title>Genomic analysis of the basal lineage fungus Rhizopus oryzae reveals a whole-genome duplication.</title>
        <authorList>
            <person name="Ma L.-J."/>
            <person name="Ibrahim A.S."/>
            <person name="Skory C."/>
            <person name="Grabherr M.G."/>
            <person name="Burger G."/>
            <person name="Butler M."/>
            <person name="Elias M."/>
            <person name="Idnurm A."/>
            <person name="Lang B.F."/>
            <person name="Sone T."/>
            <person name="Abe A."/>
            <person name="Calvo S.E."/>
            <person name="Corrochano L.M."/>
            <person name="Engels R."/>
            <person name="Fu J."/>
            <person name="Hansberg W."/>
            <person name="Kim J.-M."/>
            <person name="Kodira C.D."/>
            <person name="Koehrsen M.J."/>
            <person name="Liu B."/>
            <person name="Miranda-Saavedra D."/>
            <person name="O'Leary S."/>
            <person name="Ortiz-Castellanos L."/>
            <person name="Poulter R."/>
            <person name="Rodriguez-Romero J."/>
            <person name="Ruiz-Herrera J."/>
            <person name="Shen Y.-Q."/>
            <person name="Zeng Q."/>
            <person name="Galagan J."/>
            <person name="Birren B.W."/>
            <person name="Cuomo C.A."/>
            <person name="Wickes B.L."/>
        </authorList>
    </citation>
    <scope>NUCLEOTIDE SEQUENCE [LARGE SCALE GENOMIC DNA]</scope>
    <source>
        <strain evidence="2">RA 99-880 / ATCC MYA-4621 / FGSC 9543 / NRRL 43880</strain>
    </source>
</reference>
<protein>
    <submittedName>
        <fullName evidence="1">Uncharacterized protein</fullName>
    </submittedName>
</protein>
<accession>I1C707</accession>
<name>I1C707_RHIO9</name>
<gene>
    <name evidence="1" type="ORF">RO3G_08947</name>
</gene>
<dbReference type="Proteomes" id="UP000009138">
    <property type="component" value="Unassembled WGS sequence"/>
</dbReference>
<dbReference type="EMBL" id="CH476737">
    <property type="protein sequence ID" value="EIE84237.1"/>
    <property type="molecule type" value="Genomic_DNA"/>
</dbReference>
<dbReference type="AlphaFoldDB" id="I1C707"/>
<evidence type="ECO:0000313" key="2">
    <source>
        <dbReference type="Proteomes" id="UP000009138"/>
    </source>
</evidence>
<evidence type="ECO:0000313" key="1">
    <source>
        <dbReference type="EMBL" id="EIE84237.1"/>
    </source>
</evidence>
<organism evidence="1 2">
    <name type="scientific">Rhizopus delemar (strain RA 99-880 / ATCC MYA-4621 / FGSC 9543 / NRRL 43880)</name>
    <name type="common">Mucormycosis agent</name>
    <name type="synonym">Rhizopus arrhizus var. delemar</name>
    <dbReference type="NCBI Taxonomy" id="246409"/>
    <lineage>
        <taxon>Eukaryota</taxon>
        <taxon>Fungi</taxon>
        <taxon>Fungi incertae sedis</taxon>
        <taxon>Mucoromycota</taxon>
        <taxon>Mucoromycotina</taxon>
        <taxon>Mucoromycetes</taxon>
        <taxon>Mucorales</taxon>
        <taxon>Mucorineae</taxon>
        <taxon>Rhizopodaceae</taxon>
        <taxon>Rhizopus</taxon>
    </lineage>
</organism>
<keyword evidence="2" id="KW-1185">Reference proteome</keyword>